<evidence type="ECO:0000256" key="1">
    <source>
        <dbReference type="ARBA" id="ARBA00004651"/>
    </source>
</evidence>
<dbReference type="Pfam" id="PF03631">
    <property type="entry name" value="Virul_fac_BrkB"/>
    <property type="match status" value="1"/>
</dbReference>
<keyword evidence="3" id="KW-0997">Cell inner membrane</keyword>
<dbReference type="PIRSF" id="PIRSF035875">
    <property type="entry name" value="RNase_BN"/>
    <property type="match status" value="1"/>
</dbReference>
<dbReference type="HAMAP" id="MF_00672">
    <property type="entry name" value="UPF0761"/>
    <property type="match status" value="1"/>
</dbReference>
<dbReference type="InterPro" id="IPR017039">
    <property type="entry name" value="Virul_fac_BrkB"/>
</dbReference>
<evidence type="ECO:0000256" key="3">
    <source>
        <dbReference type="ARBA" id="ARBA00022519"/>
    </source>
</evidence>
<sequence length="296" mass="33149">MAQGWDKQSLLLWLRQSVDFFTLYLKRCQHDQINVIGGYLAYISLLSLVPFIAVMFSVMGAFPMFSEWREQLEAFLYANVVPSRGDELRLYIAGFVENIGKMTAVGIAALVVVALMLIHNIDKTINRIFRIQKRPRLIISFSIYWMVLTFGPILLGASIAISSYLLSLSSLAEGYTPGLSSVLLALTPYLFSILAFFLLYLVVPNGKVRYRHALIGATVASLLFEFLKEGFALYITQFPSYQAIYGALALVPILFLWIYLVWLVVLLGAELTALLHELSLGTAAKEEKIAEQDVTA</sequence>
<dbReference type="NCBIfam" id="NF002457">
    <property type="entry name" value="PRK01637.1"/>
    <property type="match status" value="1"/>
</dbReference>
<name>A0A3P3QR42_9GAMM</name>
<keyword evidence="9" id="KW-1185">Reference proteome</keyword>
<feature type="transmembrane region" description="Helical" evidence="7">
    <location>
        <begin position="142"/>
        <end position="166"/>
    </location>
</feature>
<evidence type="ECO:0000256" key="7">
    <source>
        <dbReference type="HAMAP-Rule" id="MF_00672"/>
    </source>
</evidence>
<feature type="transmembrane region" description="Helical" evidence="7">
    <location>
        <begin position="39"/>
        <end position="62"/>
    </location>
</feature>
<dbReference type="Proteomes" id="UP000276260">
    <property type="component" value="Unassembled WGS sequence"/>
</dbReference>
<keyword evidence="5 7" id="KW-1133">Transmembrane helix</keyword>
<evidence type="ECO:0000256" key="4">
    <source>
        <dbReference type="ARBA" id="ARBA00022692"/>
    </source>
</evidence>
<gene>
    <name evidence="8" type="ORF">EIK76_06675</name>
</gene>
<dbReference type="EMBL" id="RRCF01000001">
    <property type="protein sequence ID" value="RRJ23736.1"/>
    <property type="molecule type" value="Genomic_DNA"/>
</dbReference>
<keyword evidence="2 7" id="KW-1003">Cell membrane</keyword>
<organism evidence="8 9">
    <name type="scientific">Rheinheimera mesophila</name>
    <dbReference type="NCBI Taxonomy" id="1547515"/>
    <lineage>
        <taxon>Bacteria</taxon>
        <taxon>Pseudomonadati</taxon>
        <taxon>Pseudomonadota</taxon>
        <taxon>Gammaproteobacteria</taxon>
        <taxon>Chromatiales</taxon>
        <taxon>Chromatiaceae</taxon>
        <taxon>Rheinheimera</taxon>
    </lineage>
</organism>
<dbReference type="NCBIfam" id="TIGR00765">
    <property type="entry name" value="yihY_not_rbn"/>
    <property type="match status" value="1"/>
</dbReference>
<keyword evidence="4 7" id="KW-0812">Transmembrane</keyword>
<evidence type="ECO:0000313" key="8">
    <source>
        <dbReference type="EMBL" id="RRJ23736.1"/>
    </source>
</evidence>
<feature type="transmembrane region" description="Helical" evidence="7">
    <location>
        <begin position="178"/>
        <end position="202"/>
    </location>
</feature>
<evidence type="ECO:0000256" key="2">
    <source>
        <dbReference type="ARBA" id="ARBA00022475"/>
    </source>
</evidence>
<dbReference type="AlphaFoldDB" id="A0A3P3QR42"/>
<dbReference type="InterPro" id="IPR023679">
    <property type="entry name" value="UPF0761_bac"/>
</dbReference>
<dbReference type="RefSeq" id="WP_046521002.1">
    <property type="nucleotide sequence ID" value="NZ_LAVS01000089.1"/>
</dbReference>
<reference evidence="8 9" key="1">
    <citation type="submission" date="2018-11" db="EMBL/GenBank/DDBJ databases">
        <title>Draft genome analysis of Rheinheimera mesophila isolated from an industrial waste site.</title>
        <authorList>
            <person name="Yu Q."/>
            <person name="Qi Y."/>
            <person name="Zhang H."/>
            <person name="Lu Y."/>
            <person name="Pu J."/>
        </authorList>
    </citation>
    <scope>NUCLEOTIDE SEQUENCE [LARGE SCALE GENOMIC DNA]</scope>
    <source>
        <strain evidence="8 9">IITR13</strain>
    </source>
</reference>
<evidence type="ECO:0000256" key="5">
    <source>
        <dbReference type="ARBA" id="ARBA00022989"/>
    </source>
</evidence>
<evidence type="ECO:0000313" key="9">
    <source>
        <dbReference type="Proteomes" id="UP000276260"/>
    </source>
</evidence>
<feature type="transmembrane region" description="Helical" evidence="7">
    <location>
        <begin position="243"/>
        <end position="269"/>
    </location>
</feature>
<feature type="transmembrane region" description="Helical" evidence="7">
    <location>
        <begin position="99"/>
        <end position="121"/>
    </location>
</feature>
<comment type="caution">
    <text evidence="8">The sequence shown here is derived from an EMBL/GenBank/DDBJ whole genome shotgun (WGS) entry which is preliminary data.</text>
</comment>
<dbReference type="PANTHER" id="PTHR30213:SF0">
    <property type="entry name" value="UPF0761 MEMBRANE PROTEIN YIHY"/>
    <property type="match status" value="1"/>
</dbReference>
<comment type="similarity">
    <text evidence="7">Belongs to the UPF0761 family.</text>
</comment>
<keyword evidence="6 7" id="KW-0472">Membrane</keyword>
<accession>A0A3P3QR42</accession>
<comment type="subcellular location">
    <subcellularLocation>
        <location evidence="1 7">Cell membrane</location>
        <topology evidence="1 7">Multi-pass membrane protein</topology>
    </subcellularLocation>
</comment>
<feature type="transmembrane region" description="Helical" evidence="7">
    <location>
        <begin position="214"/>
        <end position="237"/>
    </location>
</feature>
<protein>
    <recommendedName>
        <fullName evidence="7">UPF0761 membrane protein EIK76_06675</fullName>
    </recommendedName>
</protein>
<evidence type="ECO:0000256" key="6">
    <source>
        <dbReference type="ARBA" id="ARBA00023136"/>
    </source>
</evidence>
<dbReference type="OrthoDB" id="9808671at2"/>
<dbReference type="GO" id="GO:0005886">
    <property type="term" value="C:plasma membrane"/>
    <property type="evidence" value="ECO:0007669"/>
    <property type="project" value="UniProtKB-SubCell"/>
</dbReference>
<proteinExistence type="inferred from homology"/>
<dbReference type="PANTHER" id="PTHR30213">
    <property type="entry name" value="INNER MEMBRANE PROTEIN YHJD"/>
    <property type="match status" value="1"/>
</dbReference>